<evidence type="ECO:0000313" key="13">
    <source>
        <dbReference type="Proteomes" id="UP000178936"/>
    </source>
</evidence>
<evidence type="ECO:0000313" key="12">
    <source>
        <dbReference type="EMBL" id="OHA54490.1"/>
    </source>
</evidence>
<dbReference type="Gene3D" id="1.10.10.410">
    <property type="match status" value="1"/>
</dbReference>
<comment type="function">
    <text evidence="7 10">Allows the formation of correctly charged Asn-tRNA(Asn) or Gln-tRNA(Gln) through the transamidation of misacylated Asp-tRNA(Asn) or Glu-tRNA(Gln) in organisms which lack either or both of asparaginyl-tRNA or glutaminyl-tRNA synthetases. The reaction takes place in the presence of glutamine and ATP through an activated phospho-Asp-tRNA(Asn) or phospho-Glu-tRNA(Gln).</text>
</comment>
<keyword evidence="5 10" id="KW-0067">ATP-binding</keyword>
<feature type="domain" description="Asn/Gln amidotransferase" evidence="11">
    <location>
        <begin position="327"/>
        <end position="483"/>
    </location>
</feature>
<proteinExistence type="inferred from homology"/>
<dbReference type="InterPro" id="IPR017958">
    <property type="entry name" value="Gln-tRNA_amidoTrfase_suB_CS"/>
</dbReference>
<dbReference type="InterPro" id="IPR003789">
    <property type="entry name" value="Asn/Gln_tRNA_amidoTrase-B-like"/>
</dbReference>
<evidence type="ECO:0000256" key="5">
    <source>
        <dbReference type="ARBA" id="ARBA00022840"/>
    </source>
</evidence>
<evidence type="ECO:0000256" key="1">
    <source>
        <dbReference type="ARBA" id="ARBA00005306"/>
    </source>
</evidence>
<comment type="similarity">
    <text evidence="1 10">Belongs to the GatB/GatE family. GatB subfamily.</text>
</comment>
<dbReference type="NCBIfam" id="NF004012">
    <property type="entry name" value="PRK05477.1-2"/>
    <property type="match status" value="1"/>
</dbReference>
<dbReference type="EMBL" id="MHTB01000046">
    <property type="protein sequence ID" value="OHA54490.1"/>
    <property type="molecule type" value="Genomic_DNA"/>
</dbReference>
<dbReference type="PANTHER" id="PTHR11659">
    <property type="entry name" value="GLUTAMYL-TRNA GLN AMIDOTRANSFERASE SUBUNIT B MITOCHONDRIAL AND PROKARYOTIC PET112-RELATED"/>
    <property type="match status" value="1"/>
</dbReference>
<dbReference type="GO" id="GO:0070681">
    <property type="term" value="P:glutaminyl-tRNAGln biosynthesis via transamidation"/>
    <property type="evidence" value="ECO:0007669"/>
    <property type="project" value="TreeGrafter"/>
</dbReference>
<dbReference type="Gene3D" id="1.10.150.380">
    <property type="entry name" value="GatB domain, N-terminal subdomain"/>
    <property type="match status" value="1"/>
</dbReference>
<dbReference type="InterPro" id="IPR018027">
    <property type="entry name" value="Asn/Gln_amidotransferase"/>
</dbReference>
<comment type="catalytic activity">
    <reaction evidence="8 10">
        <text>L-aspartyl-tRNA(Asn) + L-glutamine + ATP + H2O = L-asparaginyl-tRNA(Asn) + L-glutamate + ADP + phosphate + 2 H(+)</text>
        <dbReference type="Rhea" id="RHEA:14513"/>
        <dbReference type="Rhea" id="RHEA-COMP:9674"/>
        <dbReference type="Rhea" id="RHEA-COMP:9677"/>
        <dbReference type="ChEBI" id="CHEBI:15377"/>
        <dbReference type="ChEBI" id="CHEBI:15378"/>
        <dbReference type="ChEBI" id="CHEBI:29985"/>
        <dbReference type="ChEBI" id="CHEBI:30616"/>
        <dbReference type="ChEBI" id="CHEBI:43474"/>
        <dbReference type="ChEBI" id="CHEBI:58359"/>
        <dbReference type="ChEBI" id="CHEBI:78515"/>
        <dbReference type="ChEBI" id="CHEBI:78516"/>
        <dbReference type="ChEBI" id="CHEBI:456216"/>
    </reaction>
</comment>
<evidence type="ECO:0000256" key="2">
    <source>
        <dbReference type="ARBA" id="ARBA00011123"/>
    </source>
</evidence>
<dbReference type="Proteomes" id="UP000178936">
    <property type="component" value="Unassembled WGS sequence"/>
</dbReference>
<dbReference type="GO" id="GO:0005524">
    <property type="term" value="F:ATP binding"/>
    <property type="evidence" value="ECO:0007669"/>
    <property type="project" value="UniProtKB-KW"/>
</dbReference>
<organism evidence="12 13">
    <name type="scientific">Candidatus Veblenbacteria bacterium RIFOXYA2_FULL_43_9</name>
    <dbReference type="NCBI Taxonomy" id="1802425"/>
    <lineage>
        <taxon>Bacteria</taxon>
        <taxon>Candidatus Vebleniibacteriota</taxon>
    </lineage>
</organism>
<dbReference type="GO" id="GO:0050567">
    <property type="term" value="F:glutaminyl-tRNA synthase (glutamine-hydrolyzing) activity"/>
    <property type="evidence" value="ECO:0007669"/>
    <property type="project" value="UniProtKB-UniRule"/>
</dbReference>
<dbReference type="InterPro" id="IPR006075">
    <property type="entry name" value="Asn/Gln-tRNA_Trfase_suB/E_cat"/>
</dbReference>
<dbReference type="Pfam" id="PF02637">
    <property type="entry name" value="GatB_Yqey"/>
    <property type="match status" value="1"/>
</dbReference>
<evidence type="ECO:0000256" key="9">
    <source>
        <dbReference type="ARBA" id="ARBA00047913"/>
    </source>
</evidence>
<dbReference type="InterPro" id="IPR004413">
    <property type="entry name" value="GatB"/>
</dbReference>
<dbReference type="InterPro" id="IPR023168">
    <property type="entry name" value="GatB_Yqey_C_2"/>
</dbReference>
<keyword evidence="6 10" id="KW-0648">Protein biosynthesis</keyword>
<dbReference type="SUPFAM" id="SSF55931">
    <property type="entry name" value="Glutamine synthetase/guanido kinase"/>
    <property type="match status" value="1"/>
</dbReference>
<dbReference type="AlphaFoldDB" id="A0A1G2Q1P1"/>
<sequence>MELEPVIGLEIHVQLKTKSKMFCSCDNTGEDKPANTTICPVCMGHPGTLPVPNAEAIRMAIRAALALNLKVNLHSKFDRKNYFYPDLPKGYQISQYDEPLASEGYLEIETNQGKKKIGLERLHLEEDTAKLLHQGKKSLVDFNRAGTPLMEIVTKPEIKSPEEAKVFLQELRLIMRYIGASDADMEKGHLRCDANISLRPRGEDKMYPKTEIKNLNSFRAVEKALQYEVKRQSGEWRSGKINDVTGTRGWDESKGETIPQREKEAIHDYRYFPEPDIPPLNLSQEEVDAWRAELPELPADRRRRWQASYDLKTADARLLTEDKLLGDFTEHVIIRLAGELEGSVGATAKLAVNWIVNKLVEVMSEKKINLAQLPFEVDDFVQFLLLVARRQVNSTNAQILLRKMVETGKSPEQIMAEEDLTQSEEGFDIKGEIIKVMNSHSAQAEELRVGKTALIKYFVGLVMKETKGKADPVTIEQEIKKQISSN</sequence>
<name>A0A1G2Q1P1_9BACT</name>
<protein>
    <recommendedName>
        <fullName evidence="10">Aspartyl/glutamyl-tRNA(Asn/Gln) amidotransferase subunit B</fullName>
        <shortName evidence="10">Asp/Glu-ADT subunit B</shortName>
        <ecNumber evidence="10">6.3.5.-</ecNumber>
    </recommendedName>
</protein>
<dbReference type="EC" id="6.3.5.-" evidence="10"/>
<dbReference type="HAMAP" id="MF_00121">
    <property type="entry name" value="GatB"/>
    <property type="match status" value="1"/>
</dbReference>
<dbReference type="InterPro" id="IPR042114">
    <property type="entry name" value="GatB_C_1"/>
</dbReference>
<evidence type="ECO:0000256" key="7">
    <source>
        <dbReference type="ARBA" id="ARBA00024799"/>
    </source>
</evidence>
<reference evidence="12 13" key="1">
    <citation type="journal article" date="2016" name="Nat. Commun.">
        <title>Thousands of microbial genomes shed light on interconnected biogeochemical processes in an aquifer system.</title>
        <authorList>
            <person name="Anantharaman K."/>
            <person name="Brown C.T."/>
            <person name="Hug L.A."/>
            <person name="Sharon I."/>
            <person name="Castelle C.J."/>
            <person name="Probst A.J."/>
            <person name="Thomas B.C."/>
            <person name="Singh A."/>
            <person name="Wilkins M.J."/>
            <person name="Karaoz U."/>
            <person name="Brodie E.L."/>
            <person name="Williams K.H."/>
            <person name="Hubbard S.S."/>
            <person name="Banfield J.F."/>
        </authorList>
    </citation>
    <scope>NUCLEOTIDE SEQUENCE [LARGE SCALE GENOMIC DNA]</scope>
</reference>
<evidence type="ECO:0000256" key="8">
    <source>
        <dbReference type="ARBA" id="ARBA00047380"/>
    </source>
</evidence>
<evidence type="ECO:0000259" key="11">
    <source>
        <dbReference type="SMART" id="SM00845"/>
    </source>
</evidence>
<comment type="subunit">
    <text evidence="2 10">Heterotrimer of A, B and C subunits.</text>
</comment>
<keyword evidence="4 10" id="KW-0547">Nucleotide-binding</keyword>
<dbReference type="NCBIfam" id="NF004014">
    <property type="entry name" value="PRK05477.1-4"/>
    <property type="match status" value="1"/>
</dbReference>
<dbReference type="NCBIfam" id="TIGR00133">
    <property type="entry name" value="gatB"/>
    <property type="match status" value="1"/>
</dbReference>
<comment type="catalytic activity">
    <reaction evidence="9 10">
        <text>L-glutamyl-tRNA(Gln) + L-glutamine + ATP + H2O = L-glutaminyl-tRNA(Gln) + L-glutamate + ADP + phosphate + H(+)</text>
        <dbReference type="Rhea" id="RHEA:17521"/>
        <dbReference type="Rhea" id="RHEA-COMP:9681"/>
        <dbReference type="Rhea" id="RHEA-COMP:9684"/>
        <dbReference type="ChEBI" id="CHEBI:15377"/>
        <dbReference type="ChEBI" id="CHEBI:15378"/>
        <dbReference type="ChEBI" id="CHEBI:29985"/>
        <dbReference type="ChEBI" id="CHEBI:30616"/>
        <dbReference type="ChEBI" id="CHEBI:43474"/>
        <dbReference type="ChEBI" id="CHEBI:58359"/>
        <dbReference type="ChEBI" id="CHEBI:78520"/>
        <dbReference type="ChEBI" id="CHEBI:78521"/>
        <dbReference type="ChEBI" id="CHEBI:456216"/>
    </reaction>
</comment>
<dbReference type="GO" id="GO:0006412">
    <property type="term" value="P:translation"/>
    <property type="evidence" value="ECO:0007669"/>
    <property type="project" value="UniProtKB-UniRule"/>
</dbReference>
<dbReference type="PROSITE" id="PS01234">
    <property type="entry name" value="GATB"/>
    <property type="match status" value="1"/>
</dbReference>
<dbReference type="SUPFAM" id="SSF89095">
    <property type="entry name" value="GatB/YqeY motif"/>
    <property type="match status" value="1"/>
</dbReference>
<dbReference type="GO" id="GO:0050566">
    <property type="term" value="F:asparaginyl-tRNA synthase (glutamine-hydrolyzing) activity"/>
    <property type="evidence" value="ECO:0007669"/>
    <property type="project" value="RHEA"/>
</dbReference>
<dbReference type="PANTHER" id="PTHR11659:SF0">
    <property type="entry name" value="GLUTAMYL-TRNA(GLN) AMIDOTRANSFERASE SUBUNIT B, MITOCHONDRIAL"/>
    <property type="match status" value="1"/>
</dbReference>
<dbReference type="InterPro" id="IPR017959">
    <property type="entry name" value="Asn/Gln-tRNA_amidoTrfase_suB/E"/>
</dbReference>
<keyword evidence="3 10" id="KW-0436">Ligase</keyword>
<evidence type="ECO:0000256" key="6">
    <source>
        <dbReference type="ARBA" id="ARBA00022917"/>
    </source>
</evidence>
<dbReference type="InterPro" id="IPR014746">
    <property type="entry name" value="Gln_synth/guanido_kin_cat_dom"/>
</dbReference>
<evidence type="ECO:0000256" key="10">
    <source>
        <dbReference type="HAMAP-Rule" id="MF_00121"/>
    </source>
</evidence>
<accession>A0A1G2Q1P1</accession>
<evidence type="ECO:0000256" key="4">
    <source>
        <dbReference type="ARBA" id="ARBA00022741"/>
    </source>
</evidence>
<dbReference type="Pfam" id="PF02934">
    <property type="entry name" value="GatB_N"/>
    <property type="match status" value="1"/>
</dbReference>
<dbReference type="SMART" id="SM00845">
    <property type="entry name" value="GatB_Yqey"/>
    <property type="match status" value="1"/>
</dbReference>
<comment type="caution">
    <text evidence="12">The sequence shown here is derived from an EMBL/GenBank/DDBJ whole genome shotgun (WGS) entry which is preliminary data.</text>
</comment>
<gene>
    <name evidence="10" type="primary">gatB</name>
    <name evidence="12" type="ORF">A2226_01620</name>
</gene>
<evidence type="ECO:0000256" key="3">
    <source>
        <dbReference type="ARBA" id="ARBA00022598"/>
    </source>
</evidence>